<dbReference type="Proteomes" id="UP001243330">
    <property type="component" value="Unassembled WGS sequence"/>
</dbReference>
<evidence type="ECO:0000313" key="2">
    <source>
        <dbReference type="EMBL" id="KAK1850881.1"/>
    </source>
</evidence>
<organism evidence="2 3">
    <name type="scientific">Colletotrichum chrysophilum</name>
    <dbReference type="NCBI Taxonomy" id="1836956"/>
    <lineage>
        <taxon>Eukaryota</taxon>
        <taxon>Fungi</taxon>
        <taxon>Dikarya</taxon>
        <taxon>Ascomycota</taxon>
        <taxon>Pezizomycotina</taxon>
        <taxon>Sordariomycetes</taxon>
        <taxon>Hypocreomycetidae</taxon>
        <taxon>Glomerellales</taxon>
        <taxon>Glomerellaceae</taxon>
        <taxon>Colletotrichum</taxon>
        <taxon>Colletotrichum gloeosporioides species complex</taxon>
    </lineage>
</organism>
<sequence>TYAYAARSAVTLWQYQLESPVNCCVRSLFSPPWALARYPLSLPPIAPSSPPATNPFNTPIPPISSLPLNTALRRPTKTRFRFLPNDKHPILFFEITSRETGHDRFDFDFDSGARQPDKRRPSPLRPTDQKSPISGLGLLSNAAEPGRNELAPHSDSRRRETKHHSKREQFQLDSGTRLRRRYESFTRQPALTTTTVVSSPAIPTTSTLLANSLAALI</sequence>
<name>A0AAD9AMF8_9PEZI</name>
<feature type="non-terminal residue" evidence="2">
    <location>
        <position position="1"/>
    </location>
</feature>
<reference evidence="2" key="1">
    <citation type="submission" date="2023-01" db="EMBL/GenBank/DDBJ databases">
        <title>Colletotrichum chrysophilum M932 genome sequence.</title>
        <authorList>
            <person name="Baroncelli R."/>
        </authorList>
    </citation>
    <scope>NUCLEOTIDE SEQUENCE</scope>
    <source>
        <strain evidence="2">M932</strain>
    </source>
</reference>
<evidence type="ECO:0000313" key="3">
    <source>
        <dbReference type="Proteomes" id="UP001243330"/>
    </source>
</evidence>
<feature type="region of interest" description="Disordered" evidence="1">
    <location>
        <begin position="106"/>
        <end position="179"/>
    </location>
</feature>
<proteinExistence type="predicted"/>
<comment type="caution">
    <text evidence="2">The sequence shown here is derived from an EMBL/GenBank/DDBJ whole genome shotgun (WGS) entry which is preliminary data.</text>
</comment>
<gene>
    <name evidence="2" type="ORF">CCHR01_06538</name>
</gene>
<dbReference type="AlphaFoldDB" id="A0AAD9AMF8"/>
<accession>A0AAD9AMF8</accession>
<evidence type="ECO:0000256" key="1">
    <source>
        <dbReference type="SAM" id="MobiDB-lite"/>
    </source>
</evidence>
<keyword evidence="3" id="KW-1185">Reference proteome</keyword>
<feature type="compositionally biased region" description="Basic and acidic residues" evidence="1">
    <location>
        <begin position="146"/>
        <end position="158"/>
    </location>
</feature>
<protein>
    <submittedName>
        <fullName evidence="2">Uncharacterized protein</fullName>
    </submittedName>
</protein>
<dbReference type="EMBL" id="JAQOWY010000109">
    <property type="protein sequence ID" value="KAK1850881.1"/>
    <property type="molecule type" value="Genomic_DNA"/>
</dbReference>